<evidence type="ECO:0000313" key="8">
    <source>
        <dbReference type="EMBL" id="MDX8420596.1"/>
    </source>
</evidence>
<evidence type="ECO:0000256" key="6">
    <source>
        <dbReference type="SAM" id="Phobius"/>
    </source>
</evidence>
<dbReference type="RefSeq" id="WP_370596708.1">
    <property type="nucleotide sequence ID" value="NZ_JALBUR010000051.1"/>
</dbReference>
<keyword evidence="4 6" id="KW-1133">Transmembrane helix</keyword>
<feature type="transmembrane region" description="Helical" evidence="6">
    <location>
        <begin position="771"/>
        <end position="789"/>
    </location>
</feature>
<sequence length="806" mass="88711">MKGIGKLTRRSILSFPGRWLALVLIVMLGAGFFSGLRITRHAMETVAQNYFSQQNLYDYRLYSSLGFTDKEVSALADLDGIGQAEGQKSLASMGSFSGRRDVYTVFALPEKINVPALTAGRMPADTSECLGDDSFFDKQDLGKTVTLETDDLKRKEYTISGLCSSPLYIGNDRGTASIGTGSVQAFVYVMDDVFGDVCTEVDLTLLEKADAYSQAYDDLVSEFQDEVEKKCVQVSDERYHTLLADHFLTEWSGEAAGIVSPKTYVLTRKDNAGYVSFQNDTSIVSGIASLFPVFFVLIAMLVCVTTMTRMVEEERGMIGTLKALGFSDGAITAKYLLYAGSASLLGWIIGFFGGTWALPQIFWKAYQVSYHFARMPYVFSGSLAGGTLAVTMAGMLACTWYSCHHELKSTPAALIRPLPARHGRHLFLERFSFWQRLSFLQKISLRNAFRYPQRLVMFVTGIACCTGLLVTGFGVRDSMIGISSLQFDSIQTYDMALSFASGKQDQVESGLQQKEHINGMLAGRETIVTAGSDVQMNGVHLYQFADEDDFGSYWHLMQDGKPVSYPSGGEAVISSSISRRLHLQKGDALVMTDSDHNCLMVKVAGVFDSYIGSFVIMNSDAVMDGSTWQTNIFLLKCSDSSDDFAKELTSISGVTGLERLQHTRHTVDRALSCLHYIIALIVVLSGALAFVVICNLTSINIAERSREIATVEVLGFYPGETYSYVLRENIILSVLAGLLGLPAGTLFVHAVMARIVVDAMSFDVHVSLRSYVLSFAVTMLFAMVVNVLMRRVIRRINMAESLKAVE</sequence>
<keyword evidence="2" id="KW-1003">Cell membrane</keyword>
<organism evidence="8 9">
    <name type="scientific">Grylomicrobium aquisgranensis</name>
    <dbReference type="NCBI Taxonomy" id="2926318"/>
    <lineage>
        <taxon>Bacteria</taxon>
        <taxon>Bacillati</taxon>
        <taxon>Bacillota</taxon>
        <taxon>Erysipelotrichia</taxon>
        <taxon>Erysipelotrichales</taxon>
        <taxon>Erysipelotrichaceae</taxon>
        <taxon>Grylomicrobium</taxon>
    </lineage>
</organism>
<dbReference type="EMBL" id="JALBUR010000051">
    <property type="protein sequence ID" value="MDX8420596.1"/>
    <property type="molecule type" value="Genomic_DNA"/>
</dbReference>
<name>A0AB35U708_9FIRM</name>
<dbReference type="InterPro" id="IPR003838">
    <property type="entry name" value="ABC3_permease_C"/>
</dbReference>
<evidence type="ECO:0000256" key="3">
    <source>
        <dbReference type="ARBA" id="ARBA00022692"/>
    </source>
</evidence>
<evidence type="ECO:0000256" key="1">
    <source>
        <dbReference type="ARBA" id="ARBA00004651"/>
    </source>
</evidence>
<keyword evidence="5 6" id="KW-0472">Membrane</keyword>
<dbReference type="InterPro" id="IPR038766">
    <property type="entry name" value="Membrane_comp_ABC_pdt"/>
</dbReference>
<evidence type="ECO:0000256" key="2">
    <source>
        <dbReference type="ARBA" id="ARBA00022475"/>
    </source>
</evidence>
<dbReference type="AlphaFoldDB" id="A0AB35U708"/>
<comment type="caution">
    <text evidence="8">The sequence shown here is derived from an EMBL/GenBank/DDBJ whole genome shotgun (WGS) entry which is preliminary data.</text>
</comment>
<proteinExistence type="predicted"/>
<evidence type="ECO:0000313" key="9">
    <source>
        <dbReference type="Proteomes" id="UP001286174"/>
    </source>
</evidence>
<evidence type="ECO:0000256" key="4">
    <source>
        <dbReference type="ARBA" id="ARBA00022989"/>
    </source>
</evidence>
<feature type="transmembrane region" description="Helical" evidence="6">
    <location>
        <begin position="12"/>
        <end position="33"/>
    </location>
</feature>
<feature type="domain" description="ABC3 transporter permease C-terminal" evidence="7">
    <location>
        <begin position="290"/>
        <end position="404"/>
    </location>
</feature>
<feature type="transmembrane region" description="Helical" evidence="6">
    <location>
        <begin position="335"/>
        <end position="357"/>
    </location>
</feature>
<dbReference type="Proteomes" id="UP001286174">
    <property type="component" value="Unassembled WGS sequence"/>
</dbReference>
<accession>A0AB35U708</accession>
<reference evidence="8 9" key="1">
    <citation type="submission" date="2022-03" db="EMBL/GenBank/DDBJ databases">
        <title>Novel taxa within the pig intestine.</title>
        <authorList>
            <person name="Wylensek D."/>
            <person name="Bishof K."/>
            <person name="Afrizal A."/>
            <person name="Clavel T."/>
        </authorList>
    </citation>
    <scope>NUCLEOTIDE SEQUENCE [LARGE SCALE GENOMIC DNA]</scope>
    <source>
        <strain evidence="8 9">CLA-KB-P133</strain>
    </source>
</reference>
<dbReference type="GO" id="GO:0005886">
    <property type="term" value="C:plasma membrane"/>
    <property type="evidence" value="ECO:0007669"/>
    <property type="project" value="UniProtKB-SubCell"/>
</dbReference>
<dbReference type="Pfam" id="PF02687">
    <property type="entry name" value="FtsX"/>
    <property type="match status" value="2"/>
</dbReference>
<evidence type="ECO:0000256" key="5">
    <source>
        <dbReference type="ARBA" id="ARBA00023136"/>
    </source>
</evidence>
<feature type="transmembrane region" description="Helical" evidence="6">
    <location>
        <begin position="674"/>
        <end position="696"/>
    </location>
</feature>
<dbReference type="PANTHER" id="PTHR30287:SF1">
    <property type="entry name" value="INNER MEMBRANE PROTEIN"/>
    <property type="match status" value="1"/>
</dbReference>
<evidence type="ECO:0000259" key="7">
    <source>
        <dbReference type="Pfam" id="PF02687"/>
    </source>
</evidence>
<feature type="domain" description="ABC3 transporter permease C-terminal" evidence="7">
    <location>
        <begin position="680"/>
        <end position="797"/>
    </location>
</feature>
<feature type="transmembrane region" description="Helical" evidence="6">
    <location>
        <begin position="283"/>
        <end position="307"/>
    </location>
</feature>
<feature type="transmembrane region" description="Helical" evidence="6">
    <location>
        <begin position="377"/>
        <end position="401"/>
    </location>
</feature>
<feature type="transmembrane region" description="Helical" evidence="6">
    <location>
        <begin position="730"/>
        <end position="751"/>
    </location>
</feature>
<feature type="transmembrane region" description="Helical" evidence="6">
    <location>
        <begin position="455"/>
        <end position="475"/>
    </location>
</feature>
<protein>
    <submittedName>
        <fullName evidence="8">ABC transporter permease</fullName>
    </submittedName>
</protein>
<gene>
    <name evidence="8" type="ORF">MOZ60_10915</name>
</gene>
<keyword evidence="3 6" id="KW-0812">Transmembrane</keyword>
<comment type="subcellular location">
    <subcellularLocation>
        <location evidence="1">Cell membrane</location>
        <topology evidence="1">Multi-pass membrane protein</topology>
    </subcellularLocation>
</comment>
<keyword evidence="9" id="KW-1185">Reference proteome</keyword>
<dbReference type="PANTHER" id="PTHR30287">
    <property type="entry name" value="MEMBRANE COMPONENT OF PREDICTED ABC SUPERFAMILY METABOLITE UPTAKE TRANSPORTER"/>
    <property type="match status" value="1"/>
</dbReference>